<proteinExistence type="inferred from homology"/>
<sequence>MNSSKVSVGAGKLSHHLQNAQNRLLLKGGTVVNDDRMFPADVYIEDGIISHVVGGIDTHTHMEMPFMGSFSADDFYSGTRAALAGGTTMIIDFVCPKRGSSILQSYEQYRQTADSKVCCDYALHVIVPHFDEKVVEEMKVLTNEKGVNSFKCFLAYPDVFMLEDDQLYDFFVHCRELGAIAQVHAENGKLIARKQEELVKKGILGPEGHAFSRPEQCEVEATGRAITLADAANCPLYVVHVMSSAAAQKISDARQDGILVVGEAIAAGLATDGSHYLNKCWRHAAGYVMSPPLREKGTQTLLMKALANGHLECTGTDHCVFKADQKALGKDDFRKIPNGVNGVEDRMSVVWEKGVVSGIIDPCKFVAITSTNAAKIFNIYPRKGRIDVGSDADIVVWDAEATRIISASTHHQNVDFNIFEGMECHGIPQVVITNGHVVVDEDGALKVSQGSGRFVPTPTFSPYIYSKVKARDKLRQYEQVKRDPYTGPVVNLDTALKSIDLGKSEQTGEPTGHFHSRPPTKSGSRNMQDSSFSLNGSQYDDSVSTRVSTRTMQPPGGKSSSLCTARTIRPDADLHINGCSTAPNAGLFDTAPTDDADLKHVNYRYRQIEQNISLFEGVQVIDAHGCYIFPGGVDPDCRLLNPSDDIPVADNFRRGSLASLCGGTTTIVNEVPVCPGSSIVEAYNRQRTALDAECCCDFALALSVPLFSPDVANEMISLATAKKVVSFSFRFRSGTSFASITGLDEDSIIDAMKLCSSLGVLPTVPACGDPAILDRIAKNVFSSGFVGPESSFLVSSERFEADTVSRVALLAAESGCPVLFTRVHSLASLKALDEQCSNGGVVFGETSIAAIGCPFSGNTVLHSDWAKAASCVADPPIRSELTVARKLLNHVATGKLLAVGSAHRAIATGVRAGVGLKDFRRIPVGQATAGSRLSVLWKCGVEKEALLDPCAFVAAVSTNPARLYNIYPRKGRIAEGSDADIVIWNPASKLSQPELVPDGVEDPFEGLHFANCRPEVVILRGQVVVKEGRLVESLKIKGRFIQSEGFGDFVFGRTKTLNSVLTASIKPVSREPYSGPVANLDASRQETPPPKESQFYRKEDYDNAPRVALPPGHRLIHTSVKTAQPPGGLSNSFWWNN</sequence>
<dbReference type="InterPro" id="IPR006680">
    <property type="entry name" value="Amidohydro-rel"/>
</dbReference>
<dbReference type="GO" id="GO:0046872">
    <property type="term" value="F:metal ion binding"/>
    <property type="evidence" value="ECO:0007669"/>
    <property type="project" value="UniProtKB-KW"/>
</dbReference>
<keyword evidence="6" id="KW-0862">Zinc</keyword>
<dbReference type="InterPro" id="IPR011778">
    <property type="entry name" value="Hydantoinase/dihydroPyrase"/>
</dbReference>
<feature type="compositionally biased region" description="Polar residues" evidence="10">
    <location>
        <begin position="519"/>
        <end position="541"/>
    </location>
</feature>
<feature type="modified residue" description="N6-carboxylysine" evidence="9">
    <location>
        <position position="151"/>
    </location>
</feature>
<dbReference type="STRING" id="53468.A0A158QUZ1"/>
<dbReference type="PANTHER" id="PTHR11647">
    <property type="entry name" value="HYDRANTOINASE/DIHYDROPYRIMIDINASE FAMILY MEMBER"/>
    <property type="match status" value="1"/>
</dbReference>
<reference evidence="12 13" key="1">
    <citation type="submission" date="2018-10" db="EMBL/GenBank/DDBJ databases">
        <authorList>
            <consortium name="Pathogen Informatics"/>
        </authorList>
    </citation>
    <scope>NUCLEOTIDE SEQUENCE [LARGE SCALE GENOMIC DNA]</scope>
</reference>
<evidence type="ECO:0000256" key="5">
    <source>
        <dbReference type="ARBA" id="ARBA00022801"/>
    </source>
</evidence>
<evidence type="ECO:0000256" key="7">
    <source>
        <dbReference type="ARBA" id="ARBA00036696"/>
    </source>
</evidence>
<comment type="similarity">
    <text evidence="2">Belongs to the metallo-dependent hydrolases superfamily. Hydantoinase/dihydropyrimidinase family.</text>
</comment>
<name>A0A158QUZ1_MESCO</name>
<evidence type="ECO:0000256" key="3">
    <source>
        <dbReference type="ARBA" id="ARBA00011881"/>
    </source>
</evidence>
<dbReference type="GO" id="GO:0006208">
    <property type="term" value="P:pyrimidine nucleobase catabolic process"/>
    <property type="evidence" value="ECO:0007669"/>
    <property type="project" value="TreeGrafter"/>
</dbReference>
<protein>
    <recommendedName>
        <fullName evidence="8">dihydropyrimidinase</fullName>
        <ecNumber evidence="8">3.5.2.2</ecNumber>
    </recommendedName>
</protein>
<dbReference type="NCBIfam" id="TIGR02033">
    <property type="entry name" value="D-hydantoinase"/>
    <property type="match status" value="1"/>
</dbReference>
<evidence type="ECO:0000256" key="10">
    <source>
        <dbReference type="SAM" id="MobiDB-lite"/>
    </source>
</evidence>
<gene>
    <name evidence="12" type="ORF">MCOS_LOCUS6954</name>
</gene>
<keyword evidence="13" id="KW-1185">Reference proteome</keyword>
<evidence type="ECO:0000313" key="13">
    <source>
        <dbReference type="Proteomes" id="UP000267029"/>
    </source>
</evidence>
<feature type="domain" description="Amidohydrolase-related" evidence="11">
    <location>
        <begin position="805"/>
        <end position="1009"/>
    </location>
</feature>
<evidence type="ECO:0000256" key="6">
    <source>
        <dbReference type="ARBA" id="ARBA00022833"/>
    </source>
</evidence>
<dbReference type="Proteomes" id="UP000267029">
    <property type="component" value="Unassembled WGS sequence"/>
</dbReference>
<dbReference type="GO" id="GO:0004157">
    <property type="term" value="F:dihydropyrimidinase activity"/>
    <property type="evidence" value="ECO:0007669"/>
    <property type="project" value="UniProtKB-EC"/>
</dbReference>
<dbReference type="InterPro" id="IPR050378">
    <property type="entry name" value="Metallo-dep_Hydrolases_sf"/>
</dbReference>
<feature type="region of interest" description="Disordered" evidence="10">
    <location>
        <begin position="503"/>
        <end position="541"/>
    </location>
</feature>
<dbReference type="InterPro" id="IPR011059">
    <property type="entry name" value="Metal-dep_hydrolase_composite"/>
</dbReference>
<accession>A0A158QUZ1</accession>
<dbReference type="SUPFAM" id="SSF51556">
    <property type="entry name" value="Metallo-dependent hydrolases"/>
    <property type="match status" value="2"/>
</dbReference>
<dbReference type="EMBL" id="UXSR01005310">
    <property type="protein sequence ID" value="VDD80951.1"/>
    <property type="molecule type" value="Genomic_DNA"/>
</dbReference>
<evidence type="ECO:0000259" key="11">
    <source>
        <dbReference type="Pfam" id="PF01979"/>
    </source>
</evidence>
<keyword evidence="4" id="KW-0479">Metal-binding</keyword>
<dbReference type="GO" id="GO:0005829">
    <property type="term" value="C:cytosol"/>
    <property type="evidence" value="ECO:0007669"/>
    <property type="project" value="TreeGrafter"/>
</dbReference>
<comment type="subunit">
    <text evidence="3">Homotetramer.</text>
</comment>
<dbReference type="Pfam" id="PF01979">
    <property type="entry name" value="Amidohydro_1"/>
    <property type="match status" value="2"/>
</dbReference>
<keyword evidence="5" id="KW-0378">Hydrolase</keyword>
<comment type="PTM">
    <text evidence="9">Carbamylation allows a single lysine to coordinate two divalent metal cations.</text>
</comment>
<dbReference type="AlphaFoldDB" id="A0A158QUZ1"/>
<organism evidence="12 13">
    <name type="scientific">Mesocestoides corti</name>
    <name type="common">Flatworm</name>
    <dbReference type="NCBI Taxonomy" id="53468"/>
    <lineage>
        <taxon>Eukaryota</taxon>
        <taxon>Metazoa</taxon>
        <taxon>Spiralia</taxon>
        <taxon>Lophotrochozoa</taxon>
        <taxon>Platyhelminthes</taxon>
        <taxon>Cestoda</taxon>
        <taxon>Eucestoda</taxon>
        <taxon>Cyclophyllidea</taxon>
        <taxon>Mesocestoididae</taxon>
        <taxon>Mesocestoides</taxon>
    </lineage>
</organism>
<evidence type="ECO:0000313" key="12">
    <source>
        <dbReference type="EMBL" id="VDD80951.1"/>
    </source>
</evidence>
<comment type="catalytic activity">
    <reaction evidence="7">
        <text>5,6-dihydrouracil + H2O = 3-(carbamoylamino)propanoate + H(+)</text>
        <dbReference type="Rhea" id="RHEA:16121"/>
        <dbReference type="ChEBI" id="CHEBI:11892"/>
        <dbReference type="ChEBI" id="CHEBI:15377"/>
        <dbReference type="ChEBI" id="CHEBI:15378"/>
        <dbReference type="ChEBI" id="CHEBI:15901"/>
        <dbReference type="EC" id="3.5.2.2"/>
    </reaction>
</comment>
<dbReference type="OrthoDB" id="10258955at2759"/>
<dbReference type="SUPFAM" id="SSF51338">
    <property type="entry name" value="Composite domain of metallo-dependent hydrolases"/>
    <property type="match status" value="4"/>
</dbReference>
<evidence type="ECO:0000256" key="9">
    <source>
        <dbReference type="PIRSR" id="PIRSR611778-50"/>
    </source>
</evidence>
<evidence type="ECO:0000256" key="8">
    <source>
        <dbReference type="ARBA" id="ARBA00039113"/>
    </source>
</evidence>
<dbReference type="InterPro" id="IPR032466">
    <property type="entry name" value="Metal_Hydrolase"/>
</dbReference>
<dbReference type="FunFam" id="3.20.20.140:FF:000174">
    <property type="entry name" value="Dihydropyrimidinase-related protein 2"/>
    <property type="match status" value="1"/>
</dbReference>
<dbReference type="CDD" id="cd01314">
    <property type="entry name" value="D-HYD"/>
    <property type="match status" value="1"/>
</dbReference>
<dbReference type="PANTHER" id="PTHR11647:SF1">
    <property type="entry name" value="COLLAPSIN RESPONSE MEDIATOR PROTEIN"/>
    <property type="match status" value="1"/>
</dbReference>
<comment type="cofactor">
    <cofactor evidence="1">
        <name>Zn(2+)</name>
        <dbReference type="ChEBI" id="CHEBI:29105"/>
    </cofactor>
</comment>
<dbReference type="Gene3D" id="2.30.40.10">
    <property type="entry name" value="Urease, subunit C, domain 1"/>
    <property type="match status" value="2"/>
</dbReference>
<dbReference type="EC" id="3.5.2.2" evidence="8"/>
<feature type="domain" description="Amidohydrolase-related" evidence="11">
    <location>
        <begin position="54"/>
        <end position="438"/>
    </location>
</feature>
<evidence type="ECO:0000256" key="4">
    <source>
        <dbReference type="ARBA" id="ARBA00022723"/>
    </source>
</evidence>
<evidence type="ECO:0000256" key="2">
    <source>
        <dbReference type="ARBA" id="ARBA00008829"/>
    </source>
</evidence>
<dbReference type="FunFam" id="3.20.20.140:FF:000001">
    <property type="entry name" value="Dihydropyrimidinase like 3"/>
    <property type="match status" value="1"/>
</dbReference>
<evidence type="ECO:0000256" key="1">
    <source>
        <dbReference type="ARBA" id="ARBA00001947"/>
    </source>
</evidence>
<feature type="region of interest" description="Disordered" evidence="10">
    <location>
        <begin position="1074"/>
        <end position="1095"/>
    </location>
</feature>
<dbReference type="Gene3D" id="3.20.20.140">
    <property type="entry name" value="Metal-dependent hydrolases"/>
    <property type="match status" value="2"/>
</dbReference>